<feature type="region of interest" description="Disordered" evidence="1">
    <location>
        <begin position="331"/>
        <end position="396"/>
    </location>
</feature>
<dbReference type="EMBL" id="PDLN01000004">
    <property type="protein sequence ID" value="RDW87782.1"/>
    <property type="molecule type" value="Genomic_DNA"/>
</dbReference>
<keyword evidence="4" id="KW-1185">Reference proteome</keyword>
<evidence type="ECO:0000313" key="3">
    <source>
        <dbReference type="EMBL" id="RDW87782.1"/>
    </source>
</evidence>
<gene>
    <name evidence="3" type="ORF">BP5796_03476</name>
</gene>
<feature type="domain" description="DUF7918" evidence="2">
    <location>
        <begin position="83"/>
        <end position="274"/>
    </location>
</feature>
<dbReference type="PANTHER" id="PTHR36223:SF1">
    <property type="entry name" value="TRANSCRIPTION ELONGATION FACTOR EAF N-TERMINAL DOMAIN-CONTAINING PROTEIN"/>
    <property type="match status" value="1"/>
</dbReference>
<dbReference type="OrthoDB" id="3364132at2759"/>
<protein>
    <recommendedName>
        <fullName evidence="2">DUF7918 domain-containing protein</fullName>
    </recommendedName>
</protein>
<dbReference type="InterPro" id="IPR057678">
    <property type="entry name" value="DUF7918"/>
</dbReference>
<feature type="compositionally biased region" description="Basic residues" evidence="1">
    <location>
        <begin position="343"/>
        <end position="352"/>
    </location>
</feature>
<accession>A0A3D8SNB8</accession>
<dbReference type="Pfam" id="PF25534">
    <property type="entry name" value="DUF7918"/>
    <property type="match status" value="1"/>
</dbReference>
<proteinExistence type="predicted"/>
<organism evidence="3 4">
    <name type="scientific">Coleophoma crateriformis</name>
    <dbReference type="NCBI Taxonomy" id="565419"/>
    <lineage>
        <taxon>Eukaryota</taxon>
        <taxon>Fungi</taxon>
        <taxon>Dikarya</taxon>
        <taxon>Ascomycota</taxon>
        <taxon>Pezizomycotina</taxon>
        <taxon>Leotiomycetes</taxon>
        <taxon>Helotiales</taxon>
        <taxon>Dermateaceae</taxon>
        <taxon>Coleophoma</taxon>
    </lineage>
</organism>
<feature type="compositionally biased region" description="Basic and acidic residues" evidence="1">
    <location>
        <begin position="353"/>
        <end position="365"/>
    </location>
</feature>
<dbReference type="Proteomes" id="UP000256328">
    <property type="component" value="Unassembled WGS sequence"/>
</dbReference>
<name>A0A3D8SNB8_9HELO</name>
<evidence type="ECO:0000256" key="1">
    <source>
        <dbReference type="SAM" id="MobiDB-lite"/>
    </source>
</evidence>
<sequence length="396" mass="43105">MAILDICPGITVEILSNGNPLNEYADTDHYRTKLPAGIVSEAEKYQHSRMVSTYVCIPSSALPSASSAPSSGPGTAAQKLAPKFAIRMTVSPPYRMDTAKLRFDLAVDGIPVWTSHCARPDYNKLARTKTPWVEDVEGVKEGKGRGCTMRAFRFGKLDTTSEVDSSVMIKRQRMRMSKVGTITIHVHRVNYGKRGGGTIGNARHFLRGDEAIAEKALKGESKSHGTVLGKAQKATRGPVWTTDYKDGKERPLIIFSFLYRSEEALKHLLIIPRTPSPLPVPPATSDMSDAESGSMLVSGEENLDLNPSDLTPAQQRELAVLVAKMKRGNKSVGGNVKTERIGKRGKRTKAMKVKSESSGRDDRLSGRGRSVNVPAGEKIEIDLTGVADGDEDEDND</sequence>
<dbReference type="AlphaFoldDB" id="A0A3D8SNB8"/>
<reference evidence="3 4" key="1">
    <citation type="journal article" date="2018" name="IMA Fungus">
        <title>IMA Genome-F 9: Draft genome sequence of Annulohypoxylon stygium, Aspergillus mulundensis, Berkeleyomyces basicola (syn. Thielaviopsis basicola), Ceratocystis smalleyi, two Cercospora beticola strains, Coleophoma cylindrospora, Fusarium fracticaudum, Phialophora cf. hyalina, and Morchella septimelata.</title>
        <authorList>
            <person name="Wingfield B.D."/>
            <person name="Bills G.F."/>
            <person name="Dong Y."/>
            <person name="Huang W."/>
            <person name="Nel W.J."/>
            <person name="Swalarsk-Parry B.S."/>
            <person name="Vaghefi N."/>
            <person name="Wilken P.M."/>
            <person name="An Z."/>
            <person name="de Beer Z.W."/>
            <person name="De Vos L."/>
            <person name="Chen L."/>
            <person name="Duong T.A."/>
            <person name="Gao Y."/>
            <person name="Hammerbacher A."/>
            <person name="Kikkert J.R."/>
            <person name="Li Y."/>
            <person name="Li H."/>
            <person name="Li K."/>
            <person name="Li Q."/>
            <person name="Liu X."/>
            <person name="Ma X."/>
            <person name="Naidoo K."/>
            <person name="Pethybridge S.J."/>
            <person name="Sun J."/>
            <person name="Steenkamp E.T."/>
            <person name="van der Nest M.A."/>
            <person name="van Wyk S."/>
            <person name="Wingfield M.J."/>
            <person name="Xiong C."/>
            <person name="Yue Q."/>
            <person name="Zhang X."/>
        </authorList>
    </citation>
    <scope>NUCLEOTIDE SEQUENCE [LARGE SCALE GENOMIC DNA]</scope>
    <source>
        <strain evidence="3 4">BP5796</strain>
    </source>
</reference>
<comment type="caution">
    <text evidence="3">The sequence shown here is derived from an EMBL/GenBank/DDBJ whole genome shotgun (WGS) entry which is preliminary data.</text>
</comment>
<evidence type="ECO:0000259" key="2">
    <source>
        <dbReference type="Pfam" id="PF25534"/>
    </source>
</evidence>
<dbReference type="PANTHER" id="PTHR36223">
    <property type="entry name" value="BETA-LACTAMASE-TYPE TRANSPEPTIDASE FOLD DOMAIN CONTAINING PROTEIN"/>
    <property type="match status" value="1"/>
</dbReference>
<evidence type="ECO:0000313" key="4">
    <source>
        <dbReference type="Proteomes" id="UP000256328"/>
    </source>
</evidence>